<dbReference type="InterPro" id="IPR000089">
    <property type="entry name" value="Biotin_lipoyl"/>
</dbReference>
<comment type="similarity">
    <text evidence="2 6">Belongs to the 2-oxoacid dehydrogenase family.</text>
</comment>
<gene>
    <name evidence="7" type="ORF">SAMN05216282_11233</name>
</gene>
<protein>
    <recommendedName>
        <fullName evidence="6">Dihydrolipoamide acetyltransferase component of pyruvate dehydrogenase complex</fullName>
        <ecNumber evidence="6">2.3.1.-</ecNumber>
    </recommendedName>
</protein>
<dbReference type="InterPro" id="IPR001078">
    <property type="entry name" value="2-oxoacid_DH_actylTfrase"/>
</dbReference>
<dbReference type="PANTHER" id="PTHR43178:SF5">
    <property type="entry name" value="LIPOAMIDE ACYLTRANSFERASE COMPONENT OF BRANCHED-CHAIN ALPHA-KETO ACID DEHYDROGENASE COMPLEX, MITOCHONDRIAL"/>
    <property type="match status" value="1"/>
</dbReference>
<dbReference type="SUPFAM" id="SSF51230">
    <property type="entry name" value="Single hybrid motif"/>
    <property type="match status" value="1"/>
</dbReference>
<dbReference type="InterPro" id="IPR011053">
    <property type="entry name" value="Single_hybrid_motif"/>
</dbReference>
<dbReference type="PROSITE" id="PS51826">
    <property type="entry name" value="PSBD"/>
    <property type="match status" value="1"/>
</dbReference>
<dbReference type="AlphaFoldDB" id="A0A1G9EG03"/>
<keyword evidence="4 6" id="KW-0450">Lipoyl</keyword>
<dbReference type="FunFam" id="3.30.559.10:FF:000007">
    <property type="entry name" value="Dihydrolipoamide acetyltransferase component of pyruvate dehydrogenase complex"/>
    <property type="match status" value="1"/>
</dbReference>
<dbReference type="RefSeq" id="WP_092323898.1">
    <property type="nucleotide sequence ID" value="NZ_FNFU01000012.1"/>
</dbReference>
<dbReference type="STRING" id="386301.SAMN05216282_11233"/>
<evidence type="ECO:0000256" key="4">
    <source>
        <dbReference type="ARBA" id="ARBA00022823"/>
    </source>
</evidence>
<dbReference type="Gene3D" id="3.30.559.10">
    <property type="entry name" value="Chloramphenicol acetyltransferase-like domain"/>
    <property type="match status" value="1"/>
</dbReference>
<dbReference type="PROSITE" id="PS50968">
    <property type="entry name" value="BIOTINYL_LIPOYL"/>
    <property type="match status" value="1"/>
</dbReference>
<evidence type="ECO:0000256" key="2">
    <source>
        <dbReference type="ARBA" id="ARBA00007317"/>
    </source>
</evidence>
<dbReference type="Pfam" id="PF02817">
    <property type="entry name" value="E3_binding"/>
    <property type="match status" value="1"/>
</dbReference>
<organism evidence="7 8">
    <name type="scientific">Cryobacterium psychrotolerans</name>
    <dbReference type="NCBI Taxonomy" id="386301"/>
    <lineage>
        <taxon>Bacteria</taxon>
        <taxon>Bacillati</taxon>
        <taxon>Actinomycetota</taxon>
        <taxon>Actinomycetes</taxon>
        <taxon>Micrococcales</taxon>
        <taxon>Microbacteriaceae</taxon>
        <taxon>Cryobacterium</taxon>
    </lineage>
</organism>
<dbReference type="SUPFAM" id="SSF52777">
    <property type="entry name" value="CoA-dependent acyltransferases"/>
    <property type="match status" value="1"/>
</dbReference>
<dbReference type="Proteomes" id="UP000198701">
    <property type="component" value="Unassembled WGS sequence"/>
</dbReference>
<name>A0A1G9EG03_9MICO</name>
<dbReference type="InterPro" id="IPR036625">
    <property type="entry name" value="E3-bd_dom_sf"/>
</dbReference>
<keyword evidence="5 6" id="KW-0012">Acyltransferase</keyword>
<evidence type="ECO:0000256" key="1">
    <source>
        <dbReference type="ARBA" id="ARBA00001938"/>
    </source>
</evidence>
<dbReference type="InterPro" id="IPR050743">
    <property type="entry name" value="2-oxoacid_DH_E2_comp"/>
</dbReference>
<dbReference type="Gene3D" id="2.40.50.100">
    <property type="match status" value="1"/>
</dbReference>
<dbReference type="EC" id="2.3.1.-" evidence="6"/>
<dbReference type="Gene3D" id="4.10.320.10">
    <property type="entry name" value="E3-binding domain"/>
    <property type="match status" value="1"/>
</dbReference>
<evidence type="ECO:0000256" key="3">
    <source>
        <dbReference type="ARBA" id="ARBA00022679"/>
    </source>
</evidence>
<evidence type="ECO:0000256" key="5">
    <source>
        <dbReference type="ARBA" id="ARBA00023315"/>
    </source>
</evidence>
<evidence type="ECO:0000256" key="6">
    <source>
        <dbReference type="RuleBase" id="RU003423"/>
    </source>
</evidence>
<dbReference type="SUPFAM" id="SSF47005">
    <property type="entry name" value="Peripheral subunit-binding domain of 2-oxo acid dehydrogenase complex"/>
    <property type="match status" value="1"/>
</dbReference>
<dbReference type="PANTHER" id="PTHR43178">
    <property type="entry name" value="DIHYDROLIPOAMIDE ACETYLTRANSFERASE COMPONENT OF PYRUVATE DEHYDROGENASE COMPLEX"/>
    <property type="match status" value="1"/>
</dbReference>
<dbReference type="GO" id="GO:0016407">
    <property type="term" value="F:acetyltransferase activity"/>
    <property type="evidence" value="ECO:0007669"/>
    <property type="project" value="TreeGrafter"/>
</dbReference>
<keyword evidence="8" id="KW-1185">Reference proteome</keyword>
<dbReference type="PROSITE" id="PS00189">
    <property type="entry name" value="LIPOYL"/>
    <property type="match status" value="1"/>
</dbReference>
<keyword evidence="7" id="KW-0670">Pyruvate</keyword>
<comment type="cofactor">
    <cofactor evidence="1 6">
        <name>(R)-lipoate</name>
        <dbReference type="ChEBI" id="CHEBI:83088"/>
    </cofactor>
</comment>
<keyword evidence="3 6" id="KW-0808">Transferase</keyword>
<evidence type="ECO:0000313" key="7">
    <source>
        <dbReference type="EMBL" id="SDK74991.1"/>
    </source>
</evidence>
<dbReference type="Pfam" id="PF00198">
    <property type="entry name" value="2-oxoacid_dh"/>
    <property type="match status" value="1"/>
</dbReference>
<dbReference type="InterPro" id="IPR003016">
    <property type="entry name" value="2-oxoA_DH_lipoyl-BS"/>
</dbReference>
<proteinExistence type="inferred from homology"/>
<dbReference type="InterPro" id="IPR023213">
    <property type="entry name" value="CAT-like_dom_sf"/>
</dbReference>
<evidence type="ECO:0000313" key="8">
    <source>
        <dbReference type="Proteomes" id="UP000198701"/>
    </source>
</evidence>
<reference evidence="7 8" key="1">
    <citation type="submission" date="2016-10" db="EMBL/GenBank/DDBJ databases">
        <authorList>
            <person name="de Groot N.N."/>
        </authorList>
    </citation>
    <scope>NUCLEOTIDE SEQUENCE [LARGE SCALE GENOMIC DNA]</scope>
    <source>
        <strain evidence="7 8">CGMCC 1.5382</strain>
    </source>
</reference>
<dbReference type="GO" id="GO:0005737">
    <property type="term" value="C:cytoplasm"/>
    <property type="evidence" value="ECO:0007669"/>
    <property type="project" value="TreeGrafter"/>
</dbReference>
<dbReference type="OrthoDB" id="9805770at2"/>
<dbReference type="EMBL" id="FNFU01000012">
    <property type="protein sequence ID" value="SDK74991.1"/>
    <property type="molecule type" value="Genomic_DNA"/>
</dbReference>
<dbReference type="Pfam" id="PF00364">
    <property type="entry name" value="Biotin_lipoyl"/>
    <property type="match status" value="1"/>
</dbReference>
<dbReference type="GO" id="GO:0031405">
    <property type="term" value="F:lipoic acid binding"/>
    <property type="evidence" value="ECO:0007669"/>
    <property type="project" value="TreeGrafter"/>
</dbReference>
<dbReference type="InterPro" id="IPR004167">
    <property type="entry name" value="PSBD"/>
</dbReference>
<sequence>MIKVFKLPDLGEGLTESEIVAWHIAPGDTVTLNQHIADVETAKAVVELPSPFAGTVSTLHQPTGVVVQVGEAIVSFDVEGAEPAAAAPTAGTDVPAGVPAGVAAPAEPAQEREAVLVGYGASVERGGRPQRRARRGAAPAPAAAIVVPAAASVRASVPGSVPASVPAGVGAVGAERPRSTPPVRALARDLGIDLARLTGTGPDGLITRDDVRAGALTGPGADATVPAIGAAASVPGARESRTPIKSVRKHTAAAMVRSAFTAPHVTEFLTVDVTPTMELLDSLKRNRAFADQRINILTVVAKALCIAASRHPSVNTRWDDEAGEIVQYHYVNLGIAAATPRGLLVPNITDADALGLTGLSAALAALTDAARAGTTSPAALSGGTITITNIGVFGIDAGTPILNPGEAAILAMGAIRRTPWEYKGEIALRQVMTLSLSFDHRLVDGEQGSRFLADIGAILAEPGMVLTMV</sequence>
<dbReference type="CDD" id="cd06849">
    <property type="entry name" value="lipoyl_domain"/>
    <property type="match status" value="1"/>
</dbReference>
<accession>A0A1G9EG03</accession>